<feature type="domain" description="Importin N-terminal" evidence="1">
    <location>
        <begin position="32"/>
        <end position="94"/>
    </location>
</feature>
<dbReference type="InterPro" id="IPR011989">
    <property type="entry name" value="ARM-like"/>
</dbReference>
<dbReference type="EMBL" id="JAAVVJ010000002">
    <property type="protein sequence ID" value="KAF7229659.1"/>
    <property type="molecule type" value="Genomic_DNA"/>
</dbReference>
<gene>
    <name evidence="2" type="ORF">G4P62_020118</name>
</gene>
<evidence type="ECO:0000259" key="1">
    <source>
        <dbReference type="Pfam" id="PF03810"/>
    </source>
</evidence>
<dbReference type="PANTHER" id="PTHR12363:SF42">
    <property type="entry name" value="TRANSPORTIN-3"/>
    <property type="match status" value="1"/>
</dbReference>
<dbReference type="GO" id="GO:0006606">
    <property type="term" value="P:protein import into nucleus"/>
    <property type="evidence" value="ECO:0007669"/>
    <property type="project" value="TreeGrafter"/>
</dbReference>
<dbReference type="GO" id="GO:0031267">
    <property type="term" value="F:small GTPase binding"/>
    <property type="evidence" value="ECO:0007669"/>
    <property type="project" value="InterPro"/>
</dbReference>
<dbReference type="AlphaFoldDB" id="A0A9D3C4I5"/>
<dbReference type="InterPro" id="IPR051345">
    <property type="entry name" value="Importin_beta-like_NTR"/>
</dbReference>
<dbReference type="PANTHER" id="PTHR12363">
    <property type="entry name" value="TRANSPORTIN 3 AND IMPORTIN 13"/>
    <property type="match status" value="1"/>
</dbReference>
<sequence length="125" mass="14350">MEGGKPSLALVYQAVQALYHDPDPAGKERASLWLGELQRSMFAWEISDQLLQLKQDVESCYFAAQTMKMKIQTSFYELPPETHNALRDSLLTHIQNLKDLSPIIVTQVTQPLLPSLRFSHRFMIF</sequence>
<dbReference type="OMA" id="SSMEAQY"/>
<organism evidence="2 3">
    <name type="scientific">Nothobranchius furzeri</name>
    <name type="common">Turquoise killifish</name>
    <dbReference type="NCBI Taxonomy" id="105023"/>
    <lineage>
        <taxon>Eukaryota</taxon>
        <taxon>Metazoa</taxon>
        <taxon>Chordata</taxon>
        <taxon>Craniata</taxon>
        <taxon>Vertebrata</taxon>
        <taxon>Euteleostomi</taxon>
        <taxon>Actinopterygii</taxon>
        <taxon>Neopterygii</taxon>
        <taxon>Teleostei</taxon>
        <taxon>Neoteleostei</taxon>
        <taxon>Acanthomorphata</taxon>
        <taxon>Ovalentaria</taxon>
        <taxon>Atherinomorphae</taxon>
        <taxon>Cyprinodontiformes</taxon>
        <taxon>Nothobranchiidae</taxon>
        <taxon>Nothobranchius</taxon>
    </lineage>
</organism>
<dbReference type="Gene3D" id="1.25.10.10">
    <property type="entry name" value="Leucine-rich Repeat Variant"/>
    <property type="match status" value="1"/>
</dbReference>
<dbReference type="Pfam" id="PF03810">
    <property type="entry name" value="IBN_N"/>
    <property type="match status" value="1"/>
</dbReference>
<comment type="caution">
    <text evidence="2">The sequence shown here is derived from an EMBL/GenBank/DDBJ whole genome shotgun (WGS) entry which is preliminary data.</text>
</comment>
<name>A0A9D3C4I5_NOTFU</name>
<dbReference type="KEGG" id="nfu:107374394"/>
<reference evidence="2" key="1">
    <citation type="submission" date="2020-03" db="EMBL/GenBank/DDBJ databases">
        <title>Intra-Species Differences in Population Size shape Life History and Genome Evolution.</title>
        <authorList>
            <person name="Willemsen D."/>
            <person name="Cui R."/>
            <person name="Valenzano D.R."/>
        </authorList>
    </citation>
    <scope>NUCLEOTIDE SEQUENCE</scope>
    <source>
        <strain evidence="2">GRZ</strain>
        <tissue evidence="2">Whole</tissue>
    </source>
</reference>
<dbReference type="GO" id="GO:0005737">
    <property type="term" value="C:cytoplasm"/>
    <property type="evidence" value="ECO:0007669"/>
    <property type="project" value="TreeGrafter"/>
</dbReference>
<dbReference type="Proteomes" id="UP000822369">
    <property type="component" value="Chromosome 2"/>
</dbReference>
<dbReference type="InterPro" id="IPR001494">
    <property type="entry name" value="Importin-beta_N"/>
</dbReference>
<evidence type="ECO:0000313" key="2">
    <source>
        <dbReference type="EMBL" id="KAF7229659.1"/>
    </source>
</evidence>
<accession>A0A9D3C4I5</accession>
<evidence type="ECO:0000313" key="3">
    <source>
        <dbReference type="Proteomes" id="UP000822369"/>
    </source>
</evidence>
<proteinExistence type="predicted"/>
<dbReference type="SUPFAM" id="SSF48371">
    <property type="entry name" value="ARM repeat"/>
    <property type="match status" value="1"/>
</dbReference>
<protein>
    <submittedName>
        <fullName evidence="2">Transportin-3-like</fullName>
    </submittedName>
</protein>
<dbReference type="InterPro" id="IPR016024">
    <property type="entry name" value="ARM-type_fold"/>
</dbReference>